<protein>
    <recommendedName>
        <fullName evidence="1">PucR C-terminal helix-turn-helix domain-containing protein</fullName>
    </recommendedName>
</protein>
<evidence type="ECO:0000313" key="3">
    <source>
        <dbReference type="Proteomes" id="UP001500755"/>
    </source>
</evidence>
<evidence type="ECO:0000259" key="1">
    <source>
        <dbReference type="Pfam" id="PF13556"/>
    </source>
</evidence>
<evidence type="ECO:0000313" key="2">
    <source>
        <dbReference type="EMBL" id="GAA2004239.1"/>
    </source>
</evidence>
<reference evidence="2 3" key="1">
    <citation type="journal article" date="2019" name="Int. J. Syst. Evol. Microbiol.">
        <title>The Global Catalogue of Microorganisms (GCM) 10K type strain sequencing project: providing services to taxonomists for standard genome sequencing and annotation.</title>
        <authorList>
            <consortium name="The Broad Institute Genomics Platform"/>
            <consortium name="The Broad Institute Genome Sequencing Center for Infectious Disease"/>
            <person name="Wu L."/>
            <person name="Ma J."/>
        </authorList>
    </citation>
    <scope>NUCLEOTIDE SEQUENCE [LARGE SCALE GENOMIC DNA]</scope>
    <source>
        <strain evidence="2 3">JCM 14546</strain>
    </source>
</reference>
<keyword evidence="3" id="KW-1185">Reference proteome</keyword>
<name>A0ABN2TBF6_9MICO</name>
<comment type="caution">
    <text evidence="2">The sequence shown here is derived from an EMBL/GenBank/DDBJ whole genome shotgun (WGS) entry which is preliminary data.</text>
</comment>
<dbReference type="Proteomes" id="UP001500755">
    <property type="component" value="Unassembled WGS sequence"/>
</dbReference>
<dbReference type="InterPro" id="IPR042070">
    <property type="entry name" value="PucR_C-HTH_sf"/>
</dbReference>
<proteinExistence type="predicted"/>
<dbReference type="PANTHER" id="PTHR33744">
    <property type="entry name" value="CARBOHYDRATE DIACID REGULATOR"/>
    <property type="match status" value="1"/>
</dbReference>
<dbReference type="Gene3D" id="1.10.10.2840">
    <property type="entry name" value="PucR C-terminal helix-turn-helix domain"/>
    <property type="match status" value="1"/>
</dbReference>
<dbReference type="Pfam" id="PF13556">
    <property type="entry name" value="HTH_30"/>
    <property type="match status" value="1"/>
</dbReference>
<gene>
    <name evidence="2" type="ORF">GCM10009755_11980</name>
</gene>
<feature type="domain" description="PucR C-terminal helix-turn-helix" evidence="1">
    <location>
        <begin position="94"/>
        <end position="151"/>
    </location>
</feature>
<accession>A0ABN2TBF6</accession>
<dbReference type="EMBL" id="BAAANO010000010">
    <property type="protein sequence ID" value="GAA2004239.1"/>
    <property type="molecule type" value="Genomic_DNA"/>
</dbReference>
<organism evidence="2 3">
    <name type="scientific">Brevibacterium samyangense</name>
    <dbReference type="NCBI Taxonomy" id="366888"/>
    <lineage>
        <taxon>Bacteria</taxon>
        <taxon>Bacillati</taxon>
        <taxon>Actinomycetota</taxon>
        <taxon>Actinomycetes</taxon>
        <taxon>Micrococcales</taxon>
        <taxon>Brevibacteriaceae</taxon>
        <taxon>Brevibacterium</taxon>
    </lineage>
</organism>
<sequence>MLIAGEDPLEIAHDGYRLTGGVSEPFTSLTQVRTMLRTADVALEMARHRTSSSSIVHVDWMRPHEWATARLSANGDQVIAKRFIRRLELDNETLTTMQTHFSHEMDVAATAQKLNVHENTVRYRLKKLEVALGSSIHDARTVADIVLALKLSL</sequence>
<dbReference type="InterPro" id="IPR051448">
    <property type="entry name" value="CdaR-like_regulators"/>
</dbReference>
<dbReference type="InterPro" id="IPR025736">
    <property type="entry name" value="PucR_C-HTH_dom"/>
</dbReference>